<reference evidence="1" key="1">
    <citation type="submission" date="2018-11" db="EMBL/GenBank/DDBJ databases">
        <authorList>
            <consortium name="Genoscope - CEA"/>
            <person name="William W."/>
        </authorList>
    </citation>
    <scope>NUCLEOTIDE SEQUENCE [LARGE SCALE GENOMIC DNA]</scope>
    <source>
        <strain evidence="1">T9AD</strain>
    </source>
</reference>
<organism evidence="1">
    <name type="scientific">Ectopseudomonas oleovorans</name>
    <name type="common">Pseudomonas oleovorans</name>
    <dbReference type="NCBI Taxonomy" id="301"/>
    <lineage>
        <taxon>Bacteria</taxon>
        <taxon>Pseudomonadati</taxon>
        <taxon>Pseudomonadota</taxon>
        <taxon>Gammaproteobacteria</taxon>
        <taxon>Pseudomonadales</taxon>
        <taxon>Pseudomonadaceae</taxon>
        <taxon>Ectopseudomonas</taxon>
    </lineage>
</organism>
<protein>
    <submittedName>
        <fullName evidence="1">Uncharacterized protein</fullName>
    </submittedName>
</protein>
<evidence type="ECO:0000313" key="1">
    <source>
        <dbReference type="EMBL" id="VDN65948.1"/>
    </source>
</evidence>
<name>A0A653BB95_ECTOL</name>
<accession>A0A653BB95</accession>
<dbReference type="AlphaFoldDB" id="A0A653BB95"/>
<proteinExistence type="predicted"/>
<dbReference type="EMBL" id="LR130779">
    <property type="protein sequence ID" value="VDN65948.1"/>
    <property type="molecule type" value="Genomic_DNA"/>
</dbReference>
<gene>
    <name evidence="1" type="ORF">POT9AD_4973</name>
</gene>
<sequence length="69" mass="7766">METLGTCWAFDLSDAKRFPVPQDNYVPVATSSYGLVGCWDTDRREVLRGRSGDPFQDPWLAGARPSCLW</sequence>